<evidence type="ECO:0000259" key="2">
    <source>
        <dbReference type="Pfam" id="PF01471"/>
    </source>
</evidence>
<evidence type="ECO:0000256" key="1">
    <source>
        <dbReference type="SAM" id="SignalP"/>
    </source>
</evidence>
<evidence type="ECO:0000259" key="3">
    <source>
        <dbReference type="Pfam" id="PF13406"/>
    </source>
</evidence>
<dbReference type="FunFam" id="1.10.8.350:FF:000001">
    <property type="entry name" value="Lytic murein transglycosylase B"/>
    <property type="match status" value="1"/>
</dbReference>
<dbReference type="InterPro" id="IPR036366">
    <property type="entry name" value="PGBDSf"/>
</dbReference>
<dbReference type="SUPFAM" id="SSF47090">
    <property type="entry name" value="PGBD-like"/>
    <property type="match status" value="1"/>
</dbReference>
<dbReference type="InterPro" id="IPR043426">
    <property type="entry name" value="MltB-like"/>
</dbReference>
<keyword evidence="5" id="KW-1185">Reference proteome</keyword>
<dbReference type="InterPro" id="IPR011970">
    <property type="entry name" value="MltB_2"/>
</dbReference>
<dbReference type="CDD" id="cd13399">
    <property type="entry name" value="Slt35-like"/>
    <property type="match status" value="1"/>
</dbReference>
<dbReference type="InterPro" id="IPR002477">
    <property type="entry name" value="Peptidoglycan-bd-like"/>
</dbReference>
<feature type="domain" description="Peptidoglycan binding-like" evidence="2">
    <location>
        <begin position="343"/>
        <end position="398"/>
    </location>
</feature>
<feature type="chain" id="PRO_5015886536" evidence="1">
    <location>
        <begin position="28"/>
        <end position="406"/>
    </location>
</feature>
<dbReference type="GO" id="GO:0008933">
    <property type="term" value="F:peptidoglycan lytic transglycosylase activity"/>
    <property type="evidence" value="ECO:0007669"/>
    <property type="project" value="TreeGrafter"/>
</dbReference>
<evidence type="ECO:0000313" key="4">
    <source>
        <dbReference type="EMBL" id="AWI75527.1"/>
    </source>
</evidence>
<dbReference type="Pfam" id="PF13406">
    <property type="entry name" value="SLT_2"/>
    <property type="match status" value="1"/>
</dbReference>
<dbReference type="Gene3D" id="1.10.8.350">
    <property type="entry name" value="Bacterial muramidase"/>
    <property type="match status" value="1"/>
</dbReference>
<dbReference type="Pfam" id="PF01471">
    <property type="entry name" value="PG_binding_1"/>
    <property type="match status" value="1"/>
</dbReference>
<dbReference type="InterPro" id="IPR023346">
    <property type="entry name" value="Lysozyme-like_dom_sf"/>
</dbReference>
<feature type="signal peptide" evidence="1">
    <location>
        <begin position="1"/>
        <end position="27"/>
    </location>
</feature>
<organism evidence="4 5">
    <name type="scientific">Parazoarcus communis</name>
    <dbReference type="NCBI Taxonomy" id="41977"/>
    <lineage>
        <taxon>Bacteria</taxon>
        <taxon>Pseudomonadati</taxon>
        <taxon>Pseudomonadota</taxon>
        <taxon>Betaproteobacteria</taxon>
        <taxon>Rhodocyclales</taxon>
        <taxon>Zoogloeaceae</taxon>
        <taxon>Parazoarcus</taxon>
    </lineage>
</organism>
<accession>A0A2U8GPH0</accession>
<dbReference type="AlphaFoldDB" id="A0A2U8GPH0"/>
<dbReference type="EMBL" id="CP022187">
    <property type="protein sequence ID" value="AWI75527.1"/>
    <property type="molecule type" value="Genomic_DNA"/>
</dbReference>
<dbReference type="RefSeq" id="WP_108949234.1">
    <property type="nucleotide sequence ID" value="NZ_CP022187.1"/>
</dbReference>
<name>A0A2U8GPH0_9RHOO</name>
<evidence type="ECO:0000313" key="5">
    <source>
        <dbReference type="Proteomes" id="UP000244930"/>
    </source>
</evidence>
<feature type="domain" description="Transglycosylase SLT" evidence="3">
    <location>
        <begin position="31"/>
        <end position="322"/>
    </location>
</feature>
<dbReference type="PANTHER" id="PTHR30163">
    <property type="entry name" value="MEMBRANE-BOUND LYTIC MUREIN TRANSGLYCOSYLASE B"/>
    <property type="match status" value="1"/>
</dbReference>
<dbReference type="Gene3D" id="1.10.530.10">
    <property type="match status" value="1"/>
</dbReference>
<dbReference type="KEGG" id="acom:CEW83_10155"/>
<protein>
    <submittedName>
        <fullName evidence="4">Lytic transglycosylase</fullName>
    </submittedName>
</protein>
<keyword evidence="1" id="KW-0732">Signal</keyword>
<dbReference type="Proteomes" id="UP000244930">
    <property type="component" value="Chromosome"/>
</dbReference>
<dbReference type="InterPro" id="IPR031304">
    <property type="entry name" value="SLT_2"/>
</dbReference>
<dbReference type="InterPro" id="IPR036365">
    <property type="entry name" value="PGBD-like_sf"/>
</dbReference>
<proteinExistence type="predicted"/>
<dbReference type="PANTHER" id="PTHR30163:SF10">
    <property type="entry name" value="TRANSGLYCOLASE-RELATED"/>
    <property type="match status" value="1"/>
</dbReference>
<reference evidence="4 5" key="1">
    <citation type="submission" date="2017-06" db="EMBL/GenBank/DDBJ databases">
        <title>Azoarcus.</title>
        <authorList>
            <person name="Woo J.-H."/>
            <person name="Kim H.-S."/>
        </authorList>
    </citation>
    <scope>NUCLEOTIDE SEQUENCE [LARGE SCALE GENOMIC DNA]</scope>
    <source>
        <strain evidence="4 5">TSPY31</strain>
    </source>
</reference>
<sequence>MKTRSSHLTSRSLALSALLALPLPALADQAFTDCLDRLRTEAAQHGVTQSTFDAHAAGLEPDMAVLGFLDAQPEFVTPIWDYIAALVDDERIADGRAMLEQWGEVLQRVEAVYGVDPATVVAVWGVESNFGRNFGSRPLLTSLSTLSCFGRRQSFFKGEFFTTLKIIQEGHVAPERLTGSWAGAFGHTQFMPSTFMRLAVDFDRDGRRDLVDSVPDALASTANFLRRAGWRTEERWGFEVALPAGFDAGLAGRRSKRPARDWVKYGLTQVDGSPLPEETPVSGLLLPAGKEGPAFLVGRNFDALYGYNAAESYALAIAHLSDRLRGGSAFAAPWPTDDAGLSRAERRELQRLLLDRGHDIGEVDGMIGSRTREALKLELEALGLKSDGRAGQAALRALREAGPGPR</sequence>
<dbReference type="Gene3D" id="1.10.101.10">
    <property type="entry name" value="PGBD-like superfamily/PGBD"/>
    <property type="match status" value="1"/>
</dbReference>
<dbReference type="SUPFAM" id="SSF53955">
    <property type="entry name" value="Lysozyme-like"/>
    <property type="match status" value="1"/>
</dbReference>
<dbReference type="NCBIfam" id="TIGR02283">
    <property type="entry name" value="MltB_2"/>
    <property type="match status" value="1"/>
</dbReference>
<gene>
    <name evidence="4" type="ORF">CEW83_10155</name>
</gene>
<dbReference type="GO" id="GO:0009253">
    <property type="term" value="P:peptidoglycan catabolic process"/>
    <property type="evidence" value="ECO:0007669"/>
    <property type="project" value="TreeGrafter"/>
</dbReference>